<proteinExistence type="predicted"/>
<gene>
    <name evidence="6" type="ORF">EMIHUDRAFT_259135</name>
</gene>
<organism evidence="6">
    <name type="scientific">Emiliania huxleyi</name>
    <name type="common">Coccolithophore</name>
    <name type="synonym">Pontosphaera huxleyi</name>
    <dbReference type="NCBI Taxonomy" id="2903"/>
    <lineage>
        <taxon>Eukaryota</taxon>
        <taxon>Haptista</taxon>
        <taxon>Haptophyta</taxon>
        <taxon>Prymnesiophyceae</taxon>
        <taxon>Isochrysidales</taxon>
        <taxon>Noelaerhabdaceae</taxon>
        <taxon>Emiliania</taxon>
    </lineage>
</organism>
<feature type="non-terminal residue" evidence="6">
    <location>
        <position position="147"/>
    </location>
</feature>
<accession>R1CUN8</accession>
<dbReference type="GO" id="GO:0016787">
    <property type="term" value="F:hydrolase activity"/>
    <property type="evidence" value="ECO:0007669"/>
    <property type="project" value="UniProtKB-KW"/>
</dbReference>
<keyword evidence="3" id="KW-0347">Helicase</keyword>
<dbReference type="SUPFAM" id="SSF52540">
    <property type="entry name" value="P-loop containing nucleoside triphosphate hydrolases"/>
    <property type="match status" value="1"/>
</dbReference>
<evidence type="ECO:0000313" key="6">
    <source>
        <dbReference type="EMBL" id="EOD06005.1"/>
    </source>
</evidence>
<reference evidence="6" key="1">
    <citation type="submission" date="2012-07" db="EMBL/GenBank/DDBJ databases">
        <title>Genome variability drives Emilianias global distribution.</title>
        <authorList>
            <consortium name="DOE Joint Genome Institute"/>
            <person name="Read B."/>
            <person name="Kegel J."/>
            <person name="Klute M."/>
            <person name="Kuo A."/>
            <person name="Lefebvre S.C."/>
            <person name="Maumus F."/>
            <person name="Mayer C."/>
            <person name="Miller J."/>
            <person name="Allen A."/>
            <person name="Bidle K."/>
            <person name="Borodovsky M."/>
            <person name="Bowler C."/>
            <person name="Brownlee C."/>
            <person name="Claverie J.-M."/>
            <person name="Cock M."/>
            <person name="De Vargas C."/>
            <person name="Elias M."/>
            <person name="Frickenhaus S."/>
            <person name="Gladyshev V.N."/>
            <person name="Gonzalez K."/>
            <person name="Guda C."/>
            <person name="Hadaegh A."/>
            <person name="Herman E."/>
            <person name="Iglesias-Rodriguez D."/>
            <person name="Jones B."/>
            <person name="Lawson T."/>
            <person name="Leese F."/>
            <person name="Lin Y.-C."/>
            <person name="Lindquist E."/>
            <person name="Lobanov A."/>
            <person name="Lucas S."/>
            <person name="Malik S.-H.B."/>
            <person name="Marsh M.E."/>
            <person name="Mock T."/>
            <person name="Monier A."/>
            <person name="Moreau H."/>
            <person name="Mueller-Roeber B."/>
            <person name="Napier J."/>
            <person name="Ogata H."/>
            <person name="Parker M."/>
            <person name="Probert I."/>
            <person name="Quesneville H."/>
            <person name="Raines C."/>
            <person name="Rensing S."/>
            <person name="Riano-Pachon D.M."/>
            <person name="Richier S."/>
            <person name="Rokitta S."/>
            <person name="Salamov A."/>
            <person name="Sarno A.F."/>
            <person name="Schmutz J."/>
            <person name="Schroeder D."/>
            <person name="Shiraiwa Y."/>
            <person name="Soanes D.M."/>
            <person name="Valentin K."/>
            <person name="Van Der Giezen M."/>
            <person name="Van Der Peer Y."/>
            <person name="Vardi A."/>
            <person name="Verret F."/>
            <person name="Von Dassow P."/>
            <person name="Wheeler G."/>
            <person name="Williams B."/>
            <person name="Wilson W."/>
            <person name="Wolfe G."/>
            <person name="Wurch L.L."/>
            <person name="Young J."/>
            <person name="Dacks J.B."/>
            <person name="Delwiche C.F."/>
            <person name="Dyhrman S."/>
            <person name="Glockner G."/>
            <person name="John U."/>
            <person name="Richards T."/>
            <person name="Worden A.Z."/>
            <person name="Zhang X."/>
            <person name="Grigoriev I.V."/>
        </authorList>
    </citation>
    <scope>NUCLEOTIDE SEQUENCE</scope>
    <source>
        <strain evidence="6">CCMP1516</strain>
    </source>
</reference>
<evidence type="ECO:0000256" key="1">
    <source>
        <dbReference type="ARBA" id="ARBA00022741"/>
    </source>
</evidence>
<dbReference type="GO" id="GO:0005524">
    <property type="term" value="F:ATP binding"/>
    <property type="evidence" value="ECO:0007669"/>
    <property type="project" value="UniProtKB-KW"/>
</dbReference>
<sequence>MTSSTLVLTVPGSAGEHDVRSLVLAYGAVQLLRESPTTFHAMFETCELAQAFFEGESDLSIAGEAVALPPDWPPLAAGDPLATLPLPAAFEALQFPFELDPFQKKALAAVDRGESVLVAAHTSAGKTVVAQYAVATSLRGKQRVVYT</sequence>
<dbReference type="AlphaFoldDB" id="R1CUN8"/>
<dbReference type="GeneID" id="17252155"/>
<evidence type="ECO:0000256" key="2">
    <source>
        <dbReference type="ARBA" id="ARBA00022801"/>
    </source>
</evidence>
<dbReference type="Pfam" id="PF00270">
    <property type="entry name" value="DEAD"/>
    <property type="match status" value="1"/>
</dbReference>
<dbReference type="GO" id="GO:0003676">
    <property type="term" value="F:nucleic acid binding"/>
    <property type="evidence" value="ECO:0007669"/>
    <property type="project" value="InterPro"/>
</dbReference>
<evidence type="ECO:0000256" key="3">
    <source>
        <dbReference type="ARBA" id="ARBA00022806"/>
    </source>
</evidence>
<dbReference type="KEGG" id="ehx:EMIHUDRAFT_259135"/>
<evidence type="ECO:0000259" key="5">
    <source>
        <dbReference type="Pfam" id="PF00270"/>
    </source>
</evidence>
<evidence type="ECO:0000256" key="4">
    <source>
        <dbReference type="ARBA" id="ARBA00022840"/>
    </source>
</evidence>
<name>R1CUN8_EMIHU</name>
<dbReference type="InterPro" id="IPR011545">
    <property type="entry name" value="DEAD/DEAH_box_helicase_dom"/>
</dbReference>
<dbReference type="InterPro" id="IPR027417">
    <property type="entry name" value="P-loop_NTPase"/>
</dbReference>
<dbReference type="GO" id="GO:0000460">
    <property type="term" value="P:maturation of 5.8S rRNA"/>
    <property type="evidence" value="ECO:0007669"/>
    <property type="project" value="TreeGrafter"/>
</dbReference>
<dbReference type="InterPro" id="IPR050699">
    <property type="entry name" value="RNA-DNA_Helicase"/>
</dbReference>
<dbReference type="PANTHER" id="PTHR12131">
    <property type="entry name" value="ATP-DEPENDENT RNA AND DNA HELICASE"/>
    <property type="match status" value="1"/>
</dbReference>
<dbReference type="EMBL" id="KB869930">
    <property type="protein sequence ID" value="EOD06005.1"/>
    <property type="molecule type" value="Genomic_DNA"/>
</dbReference>
<dbReference type="GO" id="GO:0005634">
    <property type="term" value="C:nucleus"/>
    <property type="evidence" value="ECO:0007669"/>
    <property type="project" value="TreeGrafter"/>
</dbReference>
<dbReference type="HOGENOM" id="CLU_1782366_0_0_1"/>
<dbReference type="RefSeq" id="XP_005758434.1">
    <property type="nucleotide sequence ID" value="XM_005758377.1"/>
</dbReference>
<dbReference type="GO" id="GO:0004386">
    <property type="term" value="F:helicase activity"/>
    <property type="evidence" value="ECO:0007669"/>
    <property type="project" value="UniProtKB-KW"/>
</dbReference>
<keyword evidence="1" id="KW-0547">Nucleotide-binding</keyword>
<keyword evidence="4" id="KW-0067">ATP-binding</keyword>
<feature type="domain" description="DEAD/DEAH-box helicase" evidence="5">
    <location>
        <begin position="101"/>
        <end position="146"/>
    </location>
</feature>
<protein>
    <recommendedName>
        <fullName evidence="5">DEAD/DEAH-box helicase domain-containing protein</fullName>
    </recommendedName>
</protein>
<dbReference type="PANTHER" id="PTHR12131:SF7">
    <property type="entry name" value="EXOSOME RNA HELICASE MTR4"/>
    <property type="match status" value="1"/>
</dbReference>
<keyword evidence="2" id="KW-0378">Hydrolase</keyword>
<dbReference type="Gene3D" id="3.40.50.300">
    <property type="entry name" value="P-loop containing nucleotide triphosphate hydrolases"/>
    <property type="match status" value="1"/>
</dbReference>